<feature type="region of interest" description="Disordered" evidence="1">
    <location>
        <begin position="1"/>
        <end position="37"/>
    </location>
</feature>
<evidence type="ECO:0000313" key="2">
    <source>
        <dbReference type="EMBL" id="KAF7674037.1"/>
    </source>
</evidence>
<evidence type="ECO:0000313" key="3">
    <source>
        <dbReference type="Proteomes" id="UP000596902"/>
    </source>
</evidence>
<dbReference type="GeneID" id="62206028"/>
<comment type="caution">
    <text evidence="2">The sequence shown here is derived from an EMBL/GenBank/DDBJ whole genome shotgun (WGS) entry which is preliminary data.</text>
</comment>
<feature type="compositionally biased region" description="Basic and acidic residues" evidence="1">
    <location>
        <begin position="8"/>
        <end position="25"/>
    </location>
</feature>
<proteinExistence type="predicted"/>
<organism evidence="2 3">
    <name type="scientific">Alternaria burnsii</name>
    <dbReference type="NCBI Taxonomy" id="1187904"/>
    <lineage>
        <taxon>Eukaryota</taxon>
        <taxon>Fungi</taxon>
        <taxon>Dikarya</taxon>
        <taxon>Ascomycota</taxon>
        <taxon>Pezizomycotina</taxon>
        <taxon>Dothideomycetes</taxon>
        <taxon>Pleosporomycetidae</taxon>
        <taxon>Pleosporales</taxon>
        <taxon>Pleosporineae</taxon>
        <taxon>Pleosporaceae</taxon>
        <taxon>Alternaria</taxon>
        <taxon>Alternaria sect. Alternaria</taxon>
    </lineage>
</organism>
<feature type="region of interest" description="Disordered" evidence="1">
    <location>
        <begin position="140"/>
        <end position="159"/>
    </location>
</feature>
<accession>A0A8H7AYS4</accession>
<feature type="compositionally biased region" description="Basic and acidic residues" evidence="1">
    <location>
        <begin position="146"/>
        <end position="157"/>
    </location>
</feature>
<evidence type="ECO:0000256" key="1">
    <source>
        <dbReference type="SAM" id="MobiDB-lite"/>
    </source>
</evidence>
<sequence length="218" mass="24537">MVSSDGESDIRPDRIQAREDQFRRDIRARRQSPVPDKRLDLTELGCMGAHLDLSKHEPWPSRLELTDGEAMHSDLVSTPISLDTYPRARPDPGSSAADESPTSRACTPTGCGAYLPSHEYKEFQRQRSVNNLRRLSISTTVEPETQEEHDPSRHPEQHGWCPVSYTPSHCSRALTDREDRSVKDVEPVSPGSWSQLNRTVGKNEDAAELVRYTNSCTL</sequence>
<dbReference type="AlphaFoldDB" id="A0A8H7AYS4"/>
<feature type="region of interest" description="Disordered" evidence="1">
    <location>
        <begin position="81"/>
        <end position="106"/>
    </location>
</feature>
<reference evidence="2" key="1">
    <citation type="submission" date="2020-01" db="EMBL/GenBank/DDBJ databases">
        <authorList>
            <person name="Feng Z.H.Z."/>
        </authorList>
    </citation>
    <scope>NUCLEOTIDE SEQUENCE</scope>
    <source>
        <strain evidence="2">CBS107.38</strain>
    </source>
</reference>
<reference evidence="2" key="2">
    <citation type="submission" date="2020-08" db="EMBL/GenBank/DDBJ databases">
        <title>Draft Genome Sequence of Cumin Blight Pathogen Alternaria burnsii.</title>
        <authorList>
            <person name="Feng Z."/>
        </authorList>
    </citation>
    <scope>NUCLEOTIDE SEQUENCE</scope>
    <source>
        <strain evidence="2">CBS107.38</strain>
    </source>
</reference>
<protein>
    <submittedName>
        <fullName evidence="2">Uncharacterized protein</fullName>
    </submittedName>
</protein>
<name>A0A8H7AYS4_9PLEO</name>
<dbReference type="OrthoDB" id="3663339at2759"/>
<dbReference type="RefSeq" id="XP_038784351.1">
    <property type="nucleotide sequence ID" value="XM_038932850.1"/>
</dbReference>
<dbReference type="EMBL" id="JAAABM010000011">
    <property type="protein sequence ID" value="KAF7674037.1"/>
    <property type="molecule type" value="Genomic_DNA"/>
</dbReference>
<keyword evidence="3" id="KW-1185">Reference proteome</keyword>
<gene>
    <name evidence="2" type="ORF">GT037_007803</name>
</gene>
<dbReference type="Proteomes" id="UP000596902">
    <property type="component" value="Unassembled WGS sequence"/>
</dbReference>